<evidence type="ECO:0000256" key="3">
    <source>
        <dbReference type="ARBA" id="ARBA00022553"/>
    </source>
</evidence>
<comment type="catalytic activity">
    <reaction evidence="1">
        <text>ATP + protein L-histidine = ADP + protein N-phospho-L-histidine.</text>
        <dbReference type="EC" id="2.7.13.3"/>
    </reaction>
</comment>
<feature type="chain" id="PRO_5032453327" description="histidine kinase" evidence="10">
    <location>
        <begin position="28"/>
        <end position="359"/>
    </location>
</feature>
<keyword evidence="9" id="KW-0472">Membrane</keyword>
<evidence type="ECO:0000256" key="7">
    <source>
        <dbReference type="ARBA" id="ARBA00022840"/>
    </source>
</evidence>
<keyword evidence="5" id="KW-0547">Nucleotide-binding</keyword>
<name>A0A846LMK3_9ACTN</name>
<evidence type="ECO:0000256" key="4">
    <source>
        <dbReference type="ARBA" id="ARBA00022679"/>
    </source>
</evidence>
<evidence type="ECO:0000313" key="14">
    <source>
        <dbReference type="Proteomes" id="UP000552836"/>
    </source>
</evidence>
<dbReference type="CDD" id="cd16917">
    <property type="entry name" value="HATPase_UhpB-NarQ-NarX-like"/>
    <property type="match status" value="1"/>
</dbReference>
<dbReference type="GO" id="GO:0000155">
    <property type="term" value="F:phosphorelay sensor kinase activity"/>
    <property type="evidence" value="ECO:0007669"/>
    <property type="project" value="InterPro"/>
</dbReference>
<keyword evidence="3" id="KW-0597">Phosphoprotein</keyword>
<dbReference type="EMBL" id="JAAMPA010000001">
    <property type="protein sequence ID" value="NIH66605.1"/>
    <property type="molecule type" value="Genomic_DNA"/>
</dbReference>
<evidence type="ECO:0000256" key="9">
    <source>
        <dbReference type="SAM" id="Phobius"/>
    </source>
</evidence>
<sequence length="359" mass="36786">MIQRPPARDALAAAVALVLLLAGRAGADLDAAPLLVVAPPVMAAGALAWARTAPLTSYVVGTAALAAEALLVAPGTLTPYVNLLGVYLLGLYGSRTHALWGPVVLLAGIAAYFAGGRPAAAGVPVGVVAVWLLAWAFAYRTARRGEERDAARLALRDEAVAEERARIAQELHDLLGHTLTVMVVQAGAGRVVLDTEPARARALLETIESTGREAMDELDRLLSALGEQAADPPGMADLPRLVARLAEAGVAVRLDVAPGADDVPRSLHSSAYRIVQEALTNALNHGAASSAIVRVARVGGALTLEVVDDGRAPHAYAPGRGLIGIAERAAVLGGSVEHGPTAAGGFRVSASLPVPERVG</sequence>
<evidence type="ECO:0000259" key="11">
    <source>
        <dbReference type="Pfam" id="PF07730"/>
    </source>
</evidence>
<evidence type="ECO:0000256" key="6">
    <source>
        <dbReference type="ARBA" id="ARBA00022777"/>
    </source>
</evidence>
<dbReference type="AlphaFoldDB" id="A0A846LMK3"/>
<evidence type="ECO:0000256" key="5">
    <source>
        <dbReference type="ARBA" id="ARBA00022741"/>
    </source>
</evidence>
<organism evidence="13 14">
    <name type="scientific">Modestobacter marinus</name>
    <dbReference type="NCBI Taxonomy" id="477641"/>
    <lineage>
        <taxon>Bacteria</taxon>
        <taxon>Bacillati</taxon>
        <taxon>Actinomycetota</taxon>
        <taxon>Actinomycetes</taxon>
        <taxon>Geodermatophilales</taxon>
        <taxon>Geodermatophilaceae</taxon>
        <taxon>Modestobacter</taxon>
    </lineage>
</organism>
<proteinExistence type="predicted"/>
<evidence type="ECO:0000256" key="10">
    <source>
        <dbReference type="SAM" id="SignalP"/>
    </source>
</evidence>
<reference evidence="15" key="2">
    <citation type="journal article" date="2019" name="Int. J. Syst. Evol. Microbiol.">
        <title>The Global Catalogue of Microorganisms (GCM) 10K type strain sequencing project: providing services to taxonomists for standard genome sequencing and annotation.</title>
        <authorList>
            <consortium name="The Broad Institute Genomics Platform"/>
            <consortium name="The Broad Institute Genome Sequencing Center for Infectious Disease"/>
            <person name="Wu L."/>
            <person name="Ma J."/>
        </authorList>
    </citation>
    <scope>NUCLEOTIDE SEQUENCE [LARGE SCALE GENOMIC DNA]</scope>
    <source>
        <strain evidence="15">CGMCC 4.5581</strain>
    </source>
</reference>
<evidence type="ECO:0000256" key="1">
    <source>
        <dbReference type="ARBA" id="ARBA00000085"/>
    </source>
</evidence>
<evidence type="ECO:0000313" key="13">
    <source>
        <dbReference type="EMBL" id="NIH66605.1"/>
    </source>
</evidence>
<keyword evidence="4" id="KW-0808">Transferase</keyword>
<feature type="signal peptide" evidence="10">
    <location>
        <begin position="1"/>
        <end position="27"/>
    </location>
</feature>
<keyword evidence="7" id="KW-0067">ATP-binding</keyword>
<dbReference type="InterPro" id="IPR050482">
    <property type="entry name" value="Sensor_HK_TwoCompSys"/>
</dbReference>
<dbReference type="Gene3D" id="1.20.5.1930">
    <property type="match status" value="1"/>
</dbReference>
<dbReference type="EMBL" id="BMMI01000001">
    <property type="protein sequence ID" value="GGL47622.1"/>
    <property type="molecule type" value="Genomic_DNA"/>
</dbReference>
<reference evidence="13 14" key="3">
    <citation type="submission" date="2020-02" db="EMBL/GenBank/DDBJ databases">
        <title>Sequencing the genomes of 1000 actinobacteria strains.</title>
        <authorList>
            <person name="Klenk H.-P."/>
        </authorList>
    </citation>
    <scope>NUCLEOTIDE SEQUENCE [LARGE SCALE GENOMIC DNA]</scope>
    <source>
        <strain evidence="13 14">DSM 45201</strain>
    </source>
</reference>
<gene>
    <name evidence="13" type="ORF">FB380_001051</name>
    <name evidence="12" type="ORF">GCM10011589_00200</name>
</gene>
<keyword evidence="15" id="KW-1185">Reference proteome</keyword>
<dbReference type="Gene3D" id="3.30.565.10">
    <property type="entry name" value="Histidine kinase-like ATPase, C-terminal domain"/>
    <property type="match status" value="1"/>
</dbReference>
<evidence type="ECO:0000256" key="8">
    <source>
        <dbReference type="ARBA" id="ARBA00023012"/>
    </source>
</evidence>
<dbReference type="GO" id="GO:0016020">
    <property type="term" value="C:membrane"/>
    <property type="evidence" value="ECO:0007669"/>
    <property type="project" value="InterPro"/>
</dbReference>
<keyword evidence="6 13" id="KW-0418">Kinase</keyword>
<dbReference type="Proteomes" id="UP000552836">
    <property type="component" value="Unassembled WGS sequence"/>
</dbReference>
<keyword evidence="10" id="KW-0732">Signal</keyword>
<comment type="caution">
    <text evidence="13">The sequence shown here is derived from an EMBL/GenBank/DDBJ whole genome shotgun (WGS) entry which is preliminary data.</text>
</comment>
<keyword evidence="9" id="KW-0812">Transmembrane</keyword>
<dbReference type="Proteomes" id="UP000648663">
    <property type="component" value="Unassembled WGS sequence"/>
</dbReference>
<evidence type="ECO:0000313" key="15">
    <source>
        <dbReference type="Proteomes" id="UP000648663"/>
    </source>
</evidence>
<feature type="transmembrane region" description="Helical" evidence="9">
    <location>
        <begin position="121"/>
        <end position="139"/>
    </location>
</feature>
<feature type="transmembrane region" description="Helical" evidence="9">
    <location>
        <begin position="98"/>
        <end position="115"/>
    </location>
</feature>
<dbReference type="RefSeq" id="WP_166754168.1">
    <property type="nucleotide sequence ID" value="NZ_BAABJU010000001.1"/>
</dbReference>
<dbReference type="GO" id="GO:0046983">
    <property type="term" value="F:protein dimerization activity"/>
    <property type="evidence" value="ECO:0007669"/>
    <property type="project" value="InterPro"/>
</dbReference>
<dbReference type="GO" id="GO:0005524">
    <property type="term" value="F:ATP binding"/>
    <property type="evidence" value="ECO:0007669"/>
    <property type="project" value="UniProtKB-KW"/>
</dbReference>
<dbReference type="PANTHER" id="PTHR24421">
    <property type="entry name" value="NITRATE/NITRITE SENSOR PROTEIN NARX-RELATED"/>
    <property type="match status" value="1"/>
</dbReference>
<evidence type="ECO:0000256" key="2">
    <source>
        <dbReference type="ARBA" id="ARBA00012438"/>
    </source>
</evidence>
<dbReference type="SUPFAM" id="SSF55874">
    <property type="entry name" value="ATPase domain of HSP90 chaperone/DNA topoisomerase II/histidine kinase"/>
    <property type="match status" value="1"/>
</dbReference>
<reference evidence="12" key="4">
    <citation type="submission" date="2024-05" db="EMBL/GenBank/DDBJ databases">
        <authorList>
            <person name="Sun Q."/>
            <person name="Zhou Y."/>
        </authorList>
    </citation>
    <scope>NUCLEOTIDE SEQUENCE</scope>
    <source>
        <strain evidence="12">CGMCC 4.5581</strain>
    </source>
</reference>
<keyword evidence="9" id="KW-1133">Transmembrane helix</keyword>
<dbReference type="InterPro" id="IPR011712">
    <property type="entry name" value="Sig_transdc_His_kin_sub3_dim/P"/>
</dbReference>
<dbReference type="InterPro" id="IPR036890">
    <property type="entry name" value="HATPase_C_sf"/>
</dbReference>
<dbReference type="PANTHER" id="PTHR24421:SF10">
    <property type="entry name" value="NITRATE_NITRITE SENSOR PROTEIN NARQ"/>
    <property type="match status" value="1"/>
</dbReference>
<evidence type="ECO:0000313" key="12">
    <source>
        <dbReference type="EMBL" id="GGL47622.1"/>
    </source>
</evidence>
<dbReference type="EC" id="2.7.13.3" evidence="2"/>
<reference evidence="12" key="1">
    <citation type="journal article" date="2014" name="Int. J. Syst. Evol. Microbiol.">
        <title>Complete genome of a new Firmicutes species belonging to the dominant human colonic microbiota ('Ruminococcus bicirculans') reveals two chromosomes and a selective capacity to utilize plant glucans.</title>
        <authorList>
            <consortium name="NISC Comparative Sequencing Program"/>
            <person name="Wegmann U."/>
            <person name="Louis P."/>
            <person name="Goesmann A."/>
            <person name="Henrissat B."/>
            <person name="Duncan S.H."/>
            <person name="Flint H.J."/>
        </authorList>
    </citation>
    <scope>NUCLEOTIDE SEQUENCE</scope>
    <source>
        <strain evidence="12">CGMCC 4.5581</strain>
    </source>
</reference>
<dbReference type="Pfam" id="PF07730">
    <property type="entry name" value="HisKA_3"/>
    <property type="match status" value="1"/>
</dbReference>
<protein>
    <recommendedName>
        <fullName evidence="2">histidine kinase</fullName>
        <ecNumber evidence="2">2.7.13.3</ecNumber>
    </recommendedName>
</protein>
<feature type="domain" description="Signal transduction histidine kinase subgroup 3 dimerisation and phosphoacceptor" evidence="11">
    <location>
        <begin position="163"/>
        <end position="227"/>
    </location>
</feature>
<accession>A0A846LMK3</accession>
<keyword evidence="8" id="KW-0902">Two-component regulatory system</keyword>